<dbReference type="OrthoDB" id="6286514at2759"/>
<feature type="transmembrane region" description="Helical" evidence="1">
    <location>
        <begin position="89"/>
        <end position="108"/>
    </location>
</feature>
<dbReference type="KEGG" id="char:105900571"/>
<feature type="transmembrane region" description="Helical" evidence="1">
    <location>
        <begin position="120"/>
        <end position="139"/>
    </location>
</feature>
<dbReference type="AlphaFoldDB" id="A0A6P3VXB3"/>
<keyword evidence="1 3" id="KW-0812">Transmembrane</keyword>
<protein>
    <submittedName>
        <fullName evidence="3">Transmembrane protein 236</fullName>
    </submittedName>
</protein>
<feature type="transmembrane region" description="Helical" evidence="1">
    <location>
        <begin position="46"/>
        <end position="68"/>
    </location>
</feature>
<dbReference type="Proteomes" id="UP000515152">
    <property type="component" value="Chromosome 25"/>
</dbReference>
<evidence type="ECO:0000256" key="1">
    <source>
        <dbReference type="SAM" id="Phobius"/>
    </source>
</evidence>
<feature type="transmembrane region" description="Helical" evidence="1">
    <location>
        <begin position="9"/>
        <end position="26"/>
    </location>
</feature>
<dbReference type="RefSeq" id="XP_012683348.2">
    <property type="nucleotide sequence ID" value="XM_012827894.3"/>
</dbReference>
<organism evidence="2 3">
    <name type="scientific">Clupea harengus</name>
    <name type="common">Atlantic herring</name>
    <dbReference type="NCBI Taxonomy" id="7950"/>
    <lineage>
        <taxon>Eukaryota</taxon>
        <taxon>Metazoa</taxon>
        <taxon>Chordata</taxon>
        <taxon>Craniata</taxon>
        <taxon>Vertebrata</taxon>
        <taxon>Euteleostomi</taxon>
        <taxon>Actinopterygii</taxon>
        <taxon>Neopterygii</taxon>
        <taxon>Teleostei</taxon>
        <taxon>Clupei</taxon>
        <taxon>Clupeiformes</taxon>
        <taxon>Clupeoidei</taxon>
        <taxon>Clupeidae</taxon>
        <taxon>Clupea</taxon>
    </lineage>
</organism>
<dbReference type="PANTHER" id="PTHR31453:SF2">
    <property type="entry name" value="TRANSMEMBRANE PROTEIN 236"/>
    <property type="match status" value="1"/>
</dbReference>
<dbReference type="CTD" id="653567"/>
<dbReference type="GeneID" id="105900571"/>
<dbReference type="InterPro" id="IPR020394">
    <property type="entry name" value="Uncharacterised_FAM23-like_TM"/>
</dbReference>
<gene>
    <name evidence="3" type="primary">tmem236</name>
</gene>
<sequence length="353" mass="39873">MLSGKTVKVVLYEVLQFACLCVPLFIIMERFASLMRHVRGGDLTAYWLVVAASIAYVTTVSLLVWVPLKYLILTSKRFISEITSWRPITLAYVIVCPLPCFGILLASAKVQVDGGHRLDRLTELAVSLVLIALIIVDIVERIRPFRLTGQAEGLEPDFELPAPVLTHLEQVATVSSQLSPERGQNGSVHQAESGNGSLGNRWRDAEGYSRRASRSAYLYSSSRYPSGRLRALWIRDPRVEAFVESFIFWMDTTEMVRVAEVSSVYYSNWIFPVYILAYLSTLRVVATPNSPLLPFLAVVLQDLPFLVIRICLVAVFGHVTPLLYIMKNLLVCLTYVYFIFMTKLKVFNRTSMF</sequence>
<proteinExistence type="predicted"/>
<accession>A0A6P3VXB3</accession>
<keyword evidence="1" id="KW-0472">Membrane</keyword>
<evidence type="ECO:0000313" key="2">
    <source>
        <dbReference type="Proteomes" id="UP000515152"/>
    </source>
</evidence>
<evidence type="ECO:0000313" key="3">
    <source>
        <dbReference type="RefSeq" id="XP_012683348.2"/>
    </source>
</evidence>
<name>A0A6P3VXB3_CLUHA</name>
<keyword evidence="1" id="KW-1133">Transmembrane helix</keyword>
<reference evidence="3" key="1">
    <citation type="submission" date="2025-08" db="UniProtKB">
        <authorList>
            <consortium name="RefSeq"/>
        </authorList>
    </citation>
    <scope>IDENTIFICATION</scope>
</reference>
<dbReference type="PANTHER" id="PTHR31453">
    <property type="entry name" value="TRANSMEMBRANE PROTEIN 236"/>
    <property type="match status" value="1"/>
</dbReference>
<keyword evidence="2" id="KW-1185">Reference proteome</keyword>
<feature type="transmembrane region" description="Helical" evidence="1">
    <location>
        <begin position="322"/>
        <end position="340"/>
    </location>
</feature>